<evidence type="ECO:0000313" key="2">
    <source>
        <dbReference type="Proteomes" id="UP000324222"/>
    </source>
</evidence>
<keyword evidence="2" id="KW-1185">Reference proteome</keyword>
<dbReference type="Proteomes" id="UP000324222">
    <property type="component" value="Unassembled WGS sequence"/>
</dbReference>
<gene>
    <name evidence="1" type="ORF">E2C01_102361</name>
</gene>
<comment type="caution">
    <text evidence="1">The sequence shown here is derived from an EMBL/GenBank/DDBJ whole genome shotgun (WGS) entry which is preliminary data.</text>
</comment>
<proteinExistence type="predicted"/>
<protein>
    <submittedName>
        <fullName evidence="1">Uncharacterized protein</fullName>
    </submittedName>
</protein>
<name>A0A5B7KP10_PORTR</name>
<sequence>MKFSHPLYYRMHCSVFHDPNYSLTIRKYHCKVGASPPPFPP</sequence>
<organism evidence="1 2">
    <name type="scientific">Portunus trituberculatus</name>
    <name type="common">Swimming crab</name>
    <name type="synonym">Neptunus trituberculatus</name>
    <dbReference type="NCBI Taxonomy" id="210409"/>
    <lineage>
        <taxon>Eukaryota</taxon>
        <taxon>Metazoa</taxon>
        <taxon>Ecdysozoa</taxon>
        <taxon>Arthropoda</taxon>
        <taxon>Crustacea</taxon>
        <taxon>Multicrustacea</taxon>
        <taxon>Malacostraca</taxon>
        <taxon>Eumalacostraca</taxon>
        <taxon>Eucarida</taxon>
        <taxon>Decapoda</taxon>
        <taxon>Pleocyemata</taxon>
        <taxon>Brachyura</taxon>
        <taxon>Eubrachyura</taxon>
        <taxon>Portunoidea</taxon>
        <taxon>Portunidae</taxon>
        <taxon>Portuninae</taxon>
        <taxon>Portunus</taxon>
    </lineage>
</organism>
<accession>A0A5B7KP10</accession>
<dbReference type="AlphaFoldDB" id="A0A5B7KP10"/>
<reference evidence="1 2" key="1">
    <citation type="submission" date="2019-05" db="EMBL/GenBank/DDBJ databases">
        <title>Another draft genome of Portunus trituberculatus and its Hox gene families provides insights of decapod evolution.</title>
        <authorList>
            <person name="Jeong J.-H."/>
            <person name="Song I."/>
            <person name="Kim S."/>
            <person name="Choi T."/>
            <person name="Kim D."/>
            <person name="Ryu S."/>
            <person name="Kim W."/>
        </authorList>
    </citation>
    <scope>NUCLEOTIDE SEQUENCE [LARGE SCALE GENOMIC DNA]</scope>
    <source>
        <tissue evidence="1">Muscle</tissue>
    </source>
</reference>
<evidence type="ECO:0000313" key="1">
    <source>
        <dbReference type="EMBL" id="MPD06545.1"/>
    </source>
</evidence>
<dbReference type="EMBL" id="VSRR010151818">
    <property type="protein sequence ID" value="MPD06545.1"/>
    <property type="molecule type" value="Genomic_DNA"/>
</dbReference>